<dbReference type="GO" id="GO:0016787">
    <property type="term" value="F:hydrolase activity"/>
    <property type="evidence" value="ECO:0007669"/>
    <property type="project" value="UniProtKB-UniRule"/>
</dbReference>
<dbReference type="InterPro" id="IPR045943">
    <property type="entry name" value="DUF6363"/>
</dbReference>
<dbReference type="Gene3D" id="3.40.1090.10">
    <property type="entry name" value="Cytosolic phospholipase A2 catalytic domain"/>
    <property type="match status" value="2"/>
</dbReference>
<dbReference type="OrthoDB" id="9802424at2"/>
<comment type="caution">
    <text evidence="6">The sequence shown here is derived from an EMBL/GenBank/DDBJ whole genome shotgun (WGS) entry which is preliminary data.</text>
</comment>
<dbReference type="InterPro" id="IPR016035">
    <property type="entry name" value="Acyl_Trfase/lysoPLipase"/>
</dbReference>
<dbReference type="Pfam" id="PF19890">
    <property type="entry name" value="DUF6363"/>
    <property type="match status" value="1"/>
</dbReference>
<proteinExistence type="predicted"/>
<evidence type="ECO:0000256" key="1">
    <source>
        <dbReference type="ARBA" id="ARBA00022801"/>
    </source>
</evidence>
<name>A0A917TEN0_9BACI</name>
<dbReference type="Pfam" id="PF01734">
    <property type="entry name" value="Patatin"/>
    <property type="match status" value="1"/>
</dbReference>
<dbReference type="PROSITE" id="PS51635">
    <property type="entry name" value="PNPLA"/>
    <property type="match status" value="1"/>
</dbReference>
<dbReference type="CDD" id="cd07208">
    <property type="entry name" value="Pat_hypo_Ecoli_yjju_like"/>
    <property type="match status" value="1"/>
</dbReference>
<keyword evidence="1 4" id="KW-0378">Hydrolase</keyword>
<evidence type="ECO:0000313" key="6">
    <source>
        <dbReference type="EMBL" id="GGM20108.1"/>
    </source>
</evidence>
<evidence type="ECO:0000256" key="4">
    <source>
        <dbReference type="PROSITE-ProRule" id="PRU01161"/>
    </source>
</evidence>
<dbReference type="RefSeq" id="WP_117152894.1">
    <property type="nucleotide sequence ID" value="NZ_BMLG01000001.1"/>
</dbReference>
<keyword evidence="2 4" id="KW-0442">Lipid degradation</keyword>
<evidence type="ECO:0000256" key="3">
    <source>
        <dbReference type="ARBA" id="ARBA00023098"/>
    </source>
</evidence>
<gene>
    <name evidence="6" type="ORF">GCM10011351_02440</name>
</gene>
<dbReference type="PANTHER" id="PTHR14226">
    <property type="entry name" value="NEUROPATHY TARGET ESTERASE/SWISS CHEESE D.MELANOGASTER"/>
    <property type="match status" value="1"/>
</dbReference>
<dbReference type="InterPro" id="IPR002641">
    <property type="entry name" value="PNPLA_dom"/>
</dbReference>
<feature type="short sequence motif" description="GXGXXG" evidence="4">
    <location>
        <begin position="10"/>
        <end position="15"/>
    </location>
</feature>
<evidence type="ECO:0000256" key="2">
    <source>
        <dbReference type="ARBA" id="ARBA00022963"/>
    </source>
</evidence>
<accession>A0A917TEN0</accession>
<dbReference type="PANTHER" id="PTHR14226:SF25">
    <property type="entry name" value="PHOSPHOESTERASE"/>
    <property type="match status" value="1"/>
</dbReference>
<dbReference type="AlphaFoldDB" id="A0A917TEN0"/>
<dbReference type="InterPro" id="IPR050301">
    <property type="entry name" value="NTE"/>
</dbReference>
<dbReference type="EMBL" id="BMLG01000001">
    <property type="protein sequence ID" value="GGM20108.1"/>
    <property type="molecule type" value="Genomic_DNA"/>
</dbReference>
<evidence type="ECO:0000259" key="5">
    <source>
        <dbReference type="PROSITE" id="PS51635"/>
    </source>
</evidence>
<feature type="active site" description="Proton acceptor" evidence="4">
    <location>
        <position position="160"/>
    </location>
</feature>
<dbReference type="InterPro" id="IPR037483">
    <property type="entry name" value="YjjU-like"/>
</dbReference>
<dbReference type="Proteomes" id="UP000618460">
    <property type="component" value="Unassembled WGS sequence"/>
</dbReference>
<dbReference type="SUPFAM" id="SSF52151">
    <property type="entry name" value="FabD/lysophospholipase-like"/>
    <property type="match status" value="1"/>
</dbReference>
<keyword evidence="3 4" id="KW-0443">Lipid metabolism</keyword>
<protein>
    <submittedName>
        <fullName evidence="6">Patatin family protein</fullName>
    </submittedName>
</protein>
<reference evidence="6" key="1">
    <citation type="journal article" date="2014" name="Int. J. Syst. Evol. Microbiol.">
        <title>Complete genome sequence of Corynebacterium casei LMG S-19264T (=DSM 44701T), isolated from a smear-ripened cheese.</title>
        <authorList>
            <consortium name="US DOE Joint Genome Institute (JGI-PGF)"/>
            <person name="Walter F."/>
            <person name="Albersmeier A."/>
            <person name="Kalinowski J."/>
            <person name="Ruckert C."/>
        </authorList>
    </citation>
    <scope>NUCLEOTIDE SEQUENCE</scope>
    <source>
        <strain evidence="6">CGMCC 1.6333</strain>
    </source>
</reference>
<organism evidence="6 7">
    <name type="scientific">Paraliobacillus quinghaiensis</name>
    <dbReference type="NCBI Taxonomy" id="470815"/>
    <lineage>
        <taxon>Bacteria</taxon>
        <taxon>Bacillati</taxon>
        <taxon>Bacillota</taxon>
        <taxon>Bacilli</taxon>
        <taxon>Bacillales</taxon>
        <taxon>Bacillaceae</taxon>
        <taxon>Paraliobacillus</taxon>
    </lineage>
</organism>
<feature type="short sequence motif" description="GXSXG" evidence="4">
    <location>
        <begin position="37"/>
        <end position="41"/>
    </location>
</feature>
<feature type="active site" description="Nucleophile" evidence="4">
    <location>
        <position position="39"/>
    </location>
</feature>
<feature type="short sequence motif" description="DGA/G" evidence="4">
    <location>
        <begin position="160"/>
        <end position="162"/>
    </location>
</feature>
<dbReference type="GO" id="GO:0016042">
    <property type="term" value="P:lipid catabolic process"/>
    <property type="evidence" value="ECO:0007669"/>
    <property type="project" value="UniProtKB-UniRule"/>
</dbReference>
<evidence type="ECO:0000313" key="7">
    <source>
        <dbReference type="Proteomes" id="UP000618460"/>
    </source>
</evidence>
<keyword evidence="7" id="KW-1185">Reference proteome</keyword>
<feature type="domain" description="PNPLA" evidence="5">
    <location>
        <begin position="6"/>
        <end position="173"/>
    </location>
</feature>
<sequence>MDQVGLILEGGGMRGTYSAGVLDFFYDKGIDIPYVVGTSAGACVATSYLSKQRNRNYKVFVEYGSHPEYISYKRLIKKGQLFGMDFIFDTIPNKLVPFDFETFQNNNSKLVIGTTDIVCGESVFYDTFNSKEELLKVVRASSSIPFVASSISYNGRELMDGGISTPIPIDQSIEAGNKKHVIILTRNKGYLKNKLKFIRILRKKYKQYPGLVKALEERHGKYNETLEKINKMEKNKEAFVIRPEKPLKVSRIETNKQRLHDLYIQGYHEAESKMEQLQHFLNK</sequence>
<reference evidence="6" key="2">
    <citation type="submission" date="2020-09" db="EMBL/GenBank/DDBJ databases">
        <authorList>
            <person name="Sun Q."/>
            <person name="Zhou Y."/>
        </authorList>
    </citation>
    <scope>NUCLEOTIDE SEQUENCE</scope>
    <source>
        <strain evidence="6">CGMCC 1.6333</strain>
    </source>
</reference>